<dbReference type="EMBL" id="JAZDWU010000003">
    <property type="protein sequence ID" value="KAL0007159.1"/>
    <property type="molecule type" value="Genomic_DNA"/>
</dbReference>
<dbReference type="AlphaFoldDB" id="A0AAW2DAM8"/>
<evidence type="ECO:0000313" key="3">
    <source>
        <dbReference type="Proteomes" id="UP001459277"/>
    </source>
</evidence>
<dbReference type="InterPro" id="IPR043502">
    <property type="entry name" value="DNA/RNA_pol_sf"/>
</dbReference>
<dbReference type="Pfam" id="PF13456">
    <property type="entry name" value="RVT_3"/>
    <property type="match status" value="1"/>
</dbReference>
<gene>
    <name evidence="2" type="ORF">SO802_008661</name>
</gene>
<comment type="caution">
    <text evidence="2">The sequence shown here is derived from an EMBL/GenBank/DDBJ whole genome shotgun (WGS) entry which is preliminary data.</text>
</comment>
<dbReference type="InterPro" id="IPR012337">
    <property type="entry name" value="RNaseH-like_sf"/>
</dbReference>
<dbReference type="CDD" id="cd01650">
    <property type="entry name" value="RT_nLTR_like"/>
    <property type="match status" value="1"/>
</dbReference>
<sequence length="928" mass="105869">MLSLISLPVNSDHCLVLMEAFPLQTVKLTRPFRFQSFWLTDLSFPKVVTNAWSHNRRLGDSIDTFTRDVTLWNKNSFGNIHAKKRRVIARLYGVQRNLSVRLSASLIKLEINLHRELGIILDQERDLWALKSRINGMIQGDRNTSFYHISALAKRKRNHIASVKNSAGEWITDERDVMEHFRSGFISLYTTAQSKANWCTNHTSTWQVQLSEEENFKIAEGVSLAEIKEALWSMKAFKAPGPDGLHAGFFQRFWLVVGDSVREEVMKIFRERKVPDYLNRTLIVLIPKIQGPETIGNYRPISLCNFVYKIVTKIIVARIRPHLERLVSPYQAAFVPGKRGVDNTIIVQELIHTIGRAKGRNGYMAIKLELEKAYDRLEWSFIREMVIRFNFSENLTELIMSCISSVSTSLLFNSGCLDPFWPSRGIRQGDPLSPYLFILCMEFLGQLIEEKCSKHLWTKVKTSKSGPAFSHLFFADDLVLFDKATPENFYTIKGVPQEFCSKSRQVLPNKVLEGIDRVNRNFLWGSTETEKKMHWVNWGKVTKPKDLGGLGLQTTRGRNTAFLAKLNWRFHTKADALWVRVLKKKYCTNRQINSSREARLPSSSTWRSIRRGEDTFKKGIKWNPGRADLDLKVRDVITPYGSWDWSMIPFELPDNVKAEIQGTPTSIIARGGDKLIWKLSQTGNFEMRSAYLMATNSLENPPFNGSWIWKAHTLPKIQVSSNPSLAKGIVAQATEFYLCADRDRSISKKRIWNIIWEKPKVGWMKLNTDGASNAVLGLAGGRGLIRDEAGRWVVGFSRKLGKVNSLLAELWALRDGLLLCHQMNMTALIMELDAKVVVEALTNPSYSNTIVSGLFDDCRQMLSCFTQVHIQHVFREANMCVDQLARLGSLQASEFVLFSCPPLDIKDTFEADSLGLYSNRLCPVFGFS</sequence>
<dbReference type="SUPFAM" id="SSF56672">
    <property type="entry name" value="DNA/RNA polymerases"/>
    <property type="match status" value="1"/>
</dbReference>
<dbReference type="Proteomes" id="UP001459277">
    <property type="component" value="Unassembled WGS sequence"/>
</dbReference>
<dbReference type="Pfam" id="PF00078">
    <property type="entry name" value="RVT_1"/>
    <property type="match status" value="1"/>
</dbReference>
<organism evidence="2 3">
    <name type="scientific">Lithocarpus litseifolius</name>
    <dbReference type="NCBI Taxonomy" id="425828"/>
    <lineage>
        <taxon>Eukaryota</taxon>
        <taxon>Viridiplantae</taxon>
        <taxon>Streptophyta</taxon>
        <taxon>Embryophyta</taxon>
        <taxon>Tracheophyta</taxon>
        <taxon>Spermatophyta</taxon>
        <taxon>Magnoliopsida</taxon>
        <taxon>eudicotyledons</taxon>
        <taxon>Gunneridae</taxon>
        <taxon>Pentapetalae</taxon>
        <taxon>rosids</taxon>
        <taxon>fabids</taxon>
        <taxon>Fagales</taxon>
        <taxon>Fagaceae</taxon>
        <taxon>Lithocarpus</taxon>
    </lineage>
</organism>
<keyword evidence="3" id="KW-1185">Reference proteome</keyword>
<proteinExistence type="predicted"/>
<feature type="domain" description="Reverse transcriptase" evidence="1">
    <location>
        <begin position="267"/>
        <end position="552"/>
    </location>
</feature>
<evidence type="ECO:0000313" key="2">
    <source>
        <dbReference type="EMBL" id="KAL0007159.1"/>
    </source>
</evidence>
<dbReference type="InterPro" id="IPR002156">
    <property type="entry name" value="RNaseH_domain"/>
</dbReference>
<evidence type="ECO:0000259" key="1">
    <source>
        <dbReference type="PROSITE" id="PS50878"/>
    </source>
</evidence>
<accession>A0AAW2DAM8</accession>
<name>A0AAW2DAM8_9ROSI</name>
<dbReference type="SUPFAM" id="SSF53098">
    <property type="entry name" value="Ribonuclease H-like"/>
    <property type="match status" value="1"/>
</dbReference>
<dbReference type="InterPro" id="IPR044730">
    <property type="entry name" value="RNase_H-like_dom_plant"/>
</dbReference>
<dbReference type="PANTHER" id="PTHR19446">
    <property type="entry name" value="REVERSE TRANSCRIPTASES"/>
    <property type="match status" value="1"/>
</dbReference>
<dbReference type="InterPro" id="IPR036397">
    <property type="entry name" value="RNaseH_sf"/>
</dbReference>
<dbReference type="CDD" id="cd06222">
    <property type="entry name" value="RNase_H_like"/>
    <property type="match status" value="1"/>
</dbReference>
<dbReference type="PROSITE" id="PS50878">
    <property type="entry name" value="RT_POL"/>
    <property type="match status" value="1"/>
</dbReference>
<protein>
    <recommendedName>
        <fullName evidence="1">Reverse transcriptase domain-containing protein</fullName>
    </recommendedName>
</protein>
<dbReference type="GO" id="GO:0004523">
    <property type="term" value="F:RNA-DNA hybrid ribonuclease activity"/>
    <property type="evidence" value="ECO:0007669"/>
    <property type="project" value="InterPro"/>
</dbReference>
<dbReference type="Gene3D" id="3.30.420.10">
    <property type="entry name" value="Ribonuclease H-like superfamily/Ribonuclease H"/>
    <property type="match status" value="1"/>
</dbReference>
<reference evidence="2 3" key="1">
    <citation type="submission" date="2024-01" db="EMBL/GenBank/DDBJ databases">
        <title>A telomere-to-telomere, gap-free genome of sweet tea (Lithocarpus litseifolius).</title>
        <authorList>
            <person name="Zhou J."/>
        </authorList>
    </citation>
    <scope>NUCLEOTIDE SEQUENCE [LARGE SCALE GENOMIC DNA]</scope>
    <source>
        <strain evidence="2">Zhou-2022a</strain>
        <tissue evidence="2">Leaf</tissue>
    </source>
</reference>
<dbReference type="GO" id="GO:0003676">
    <property type="term" value="F:nucleic acid binding"/>
    <property type="evidence" value="ECO:0007669"/>
    <property type="project" value="InterPro"/>
</dbReference>
<dbReference type="InterPro" id="IPR000477">
    <property type="entry name" value="RT_dom"/>
</dbReference>